<sequence length="168" mass="17903">MSVATDSVPIMSEIAVAVRPGTIADVDGIVACSSALFVEDAGARDPALNVNWPEEHGRARFVDALGDPERLVMVAEDGDRIVGHLTGSLSGPTAMRPVTVATLGSMYVQPSYRSQGIGARLVEEFRTWARQQGARYAGVTAYASNEAAVRFYRTNGFAVQSTVLETVL</sequence>
<keyword evidence="3" id="KW-1185">Reference proteome</keyword>
<protein>
    <recommendedName>
        <fullName evidence="1">N-acetyltransferase domain-containing protein</fullName>
    </recommendedName>
</protein>
<dbReference type="CDD" id="cd04301">
    <property type="entry name" value="NAT_SF"/>
    <property type="match status" value="1"/>
</dbReference>
<evidence type="ECO:0000259" key="1">
    <source>
        <dbReference type="PROSITE" id="PS51186"/>
    </source>
</evidence>
<evidence type="ECO:0000313" key="3">
    <source>
        <dbReference type="Proteomes" id="UP001501251"/>
    </source>
</evidence>
<dbReference type="PROSITE" id="PS51186">
    <property type="entry name" value="GNAT"/>
    <property type="match status" value="1"/>
</dbReference>
<comment type="caution">
    <text evidence="2">The sequence shown here is derived from an EMBL/GenBank/DDBJ whole genome shotgun (WGS) entry which is preliminary data.</text>
</comment>
<name>A0ABP8BAL7_9ACTN</name>
<dbReference type="InterPro" id="IPR016181">
    <property type="entry name" value="Acyl_CoA_acyltransferase"/>
</dbReference>
<reference evidence="3" key="1">
    <citation type="journal article" date="2019" name="Int. J. Syst. Evol. Microbiol.">
        <title>The Global Catalogue of Microorganisms (GCM) 10K type strain sequencing project: providing services to taxonomists for standard genome sequencing and annotation.</title>
        <authorList>
            <consortium name="The Broad Institute Genomics Platform"/>
            <consortium name="The Broad Institute Genome Sequencing Center for Infectious Disease"/>
            <person name="Wu L."/>
            <person name="Ma J."/>
        </authorList>
    </citation>
    <scope>NUCLEOTIDE SEQUENCE [LARGE SCALE GENOMIC DNA]</scope>
    <source>
        <strain evidence="3">JCM 17388</strain>
    </source>
</reference>
<dbReference type="InterPro" id="IPR000182">
    <property type="entry name" value="GNAT_dom"/>
</dbReference>
<gene>
    <name evidence="2" type="ORF">GCM10022252_58190</name>
</gene>
<dbReference type="PANTHER" id="PTHR43072">
    <property type="entry name" value="N-ACETYLTRANSFERASE"/>
    <property type="match status" value="1"/>
</dbReference>
<accession>A0ABP8BAL7</accession>
<dbReference type="EMBL" id="BAABAQ010000012">
    <property type="protein sequence ID" value="GAA4202258.1"/>
    <property type="molecule type" value="Genomic_DNA"/>
</dbReference>
<dbReference type="Pfam" id="PF00583">
    <property type="entry name" value="Acetyltransf_1"/>
    <property type="match status" value="1"/>
</dbReference>
<dbReference type="SUPFAM" id="SSF55729">
    <property type="entry name" value="Acyl-CoA N-acyltransferases (Nat)"/>
    <property type="match status" value="1"/>
</dbReference>
<dbReference type="Gene3D" id="3.40.630.30">
    <property type="match status" value="1"/>
</dbReference>
<organism evidence="2 3">
    <name type="scientific">Streptosporangium oxazolinicum</name>
    <dbReference type="NCBI Taxonomy" id="909287"/>
    <lineage>
        <taxon>Bacteria</taxon>
        <taxon>Bacillati</taxon>
        <taxon>Actinomycetota</taxon>
        <taxon>Actinomycetes</taxon>
        <taxon>Streptosporangiales</taxon>
        <taxon>Streptosporangiaceae</taxon>
        <taxon>Streptosporangium</taxon>
    </lineage>
</organism>
<feature type="domain" description="N-acetyltransferase" evidence="1">
    <location>
        <begin position="16"/>
        <end position="168"/>
    </location>
</feature>
<dbReference type="Proteomes" id="UP001501251">
    <property type="component" value="Unassembled WGS sequence"/>
</dbReference>
<proteinExistence type="predicted"/>
<evidence type="ECO:0000313" key="2">
    <source>
        <dbReference type="EMBL" id="GAA4202258.1"/>
    </source>
</evidence>